<dbReference type="PROSITE" id="PS01097">
    <property type="entry name" value="HUPF_HYPC"/>
    <property type="match status" value="1"/>
</dbReference>
<evidence type="ECO:0000313" key="2">
    <source>
        <dbReference type="EMBL" id="SDX63044.1"/>
    </source>
</evidence>
<dbReference type="AlphaFoldDB" id="A0A1H3DBE1"/>
<dbReference type="InterPro" id="IPR001109">
    <property type="entry name" value="Hydrogenase_HupF/HypC"/>
</dbReference>
<dbReference type="PRINTS" id="PR00445">
    <property type="entry name" value="HUPFHYPC"/>
</dbReference>
<dbReference type="EMBL" id="FNPD01000001">
    <property type="protein sequence ID" value="SDX63044.1"/>
    <property type="molecule type" value="Genomic_DNA"/>
</dbReference>
<dbReference type="Proteomes" id="UP000199266">
    <property type="component" value="Unassembled WGS sequence"/>
</dbReference>
<proteinExistence type="inferred from homology"/>
<gene>
    <name evidence="2" type="ORF">SAMN03080603_00005</name>
</gene>
<evidence type="ECO:0000313" key="3">
    <source>
        <dbReference type="Proteomes" id="UP000199266"/>
    </source>
</evidence>
<name>A0A1H3DBE1_9BACT</name>
<dbReference type="PANTHER" id="PTHR35177:SF2">
    <property type="entry name" value="HYDROGENASE MATURATION FACTOR HYBG"/>
    <property type="match status" value="1"/>
</dbReference>
<dbReference type="GO" id="GO:1902670">
    <property type="term" value="F:carbon dioxide binding"/>
    <property type="evidence" value="ECO:0007669"/>
    <property type="project" value="TreeGrafter"/>
</dbReference>
<dbReference type="SUPFAM" id="SSF159127">
    <property type="entry name" value="HupF/HypC-like"/>
    <property type="match status" value="1"/>
</dbReference>
<dbReference type="InterPro" id="IPR019812">
    <property type="entry name" value="Hydgase_assmbl_chp_CS"/>
</dbReference>
<dbReference type="GO" id="GO:0005506">
    <property type="term" value="F:iron ion binding"/>
    <property type="evidence" value="ECO:0007669"/>
    <property type="project" value="TreeGrafter"/>
</dbReference>
<keyword evidence="3" id="KW-1185">Reference proteome</keyword>
<comment type="similarity">
    <text evidence="1">Belongs to the HupF/HypC family.</text>
</comment>
<sequence length="80" mass="9013">MCLAIPHRIEEVLDSSRAVARTGSLRVEVRTDLVDEINVGDVVLVHAGFVIEKCEERDGRELEELWKEVLKVASQGRGER</sequence>
<accession>A0A1H3DBE1</accession>
<protein>
    <submittedName>
        <fullName evidence="2">Hydrogenase expression/formation protein HypC</fullName>
    </submittedName>
</protein>
<organism evidence="2 3">
    <name type="scientific">Acetomicrobium thermoterrenum DSM 13490</name>
    <dbReference type="NCBI Taxonomy" id="1120987"/>
    <lineage>
        <taxon>Bacteria</taxon>
        <taxon>Thermotogati</taxon>
        <taxon>Synergistota</taxon>
        <taxon>Synergistia</taxon>
        <taxon>Synergistales</taxon>
        <taxon>Acetomicrobiaceae</taxon>
        <taxon>Acetomicrobium</taxon>
    </lineage>
</organism>
<dbReference type="Gene3D" id="2.30.30.140">
    <property type="match status" value="1"/>
</dbReference>
<dbReference type="GO" id="GO:0051604">
    <property type="term" value="P:protein maturation"/>
    <property type="evidence" value="ECO:0007669"/>
    <property type="project" value="TreeGrafter"/>
</dbReference>
<reference evidence="3" key="1">
    <citation type="submission" date="2016-10" db="EMBL/GenBank/DDBJ databases">
        <authorList>
            <person name="Varghese N."/>
            <person name="Submissions S."/>
        </authorList>
    </citation>
    <scope>NUCLEOTIDE SEQUENCE [LARGE SCALE GENOMIC DNA]</scope>
    <source>
        <strain evidence="3">DSM 13490</strain>
    </source>
</reference>
<dbReference type="PANTHER" id="PTHR35177">
    <property type="entry name" value="HYDROGENASE MATURATION FACTOR HYBG"/>
    <property type="match status" value="1"/>
</dbReference>
<evidence type="ECO:0000256" key="1">
    <source>
        <dbReference type="ARBA" id="ARBA00006018"/>
    </source>
</evidence>
<dbReference type="Pfam" id="PF01455">
    <property type="entry name" value="HupF_HypC"/>
    <property type="match status" value="1"/>
</dbReference>
<dbReference type="NCBIfam" id="TIGR00074">
    <property type="entry name" value="hypC_hupF"/>
    <property type="match status" value="1"/>
</dbReference>